<dbReference type="PANTHER" id="PTHR30461:SF23">
    <property type="entry name" value="DNA RECOMBINASE-RELATED"/>
    <property type="match status" value="1"/>
</dbReference>
<dbReference type="GO" id="GO:0000150">
    <property type="term" value="F:DNA strand exchange activity"/>
    <property type="evidence" value="ECO:0007669"/>
    <property type="project" value="InterPro"/>
</dbReference>
<dbReference type="EMBL" id="LGGO01000119">
    <property type="protein sequence ID" value="KUK76667.1"/>
    <property type="molecule type" value="Genomic_DNA"/>
</dbReference>
<dbReference type="Proteomes" id="UP000053904">
    <property type="component" value="Unassembled WGS sequence"/>
</dbReference>
<dbReference type="PANTHER" id="PTHR30461">
    <property type="entry name" value="DNA-INVERTASE FROM LAMBDOID PROPHAGE"/>
    <property type="match status" value="1"/>
</dbReference>
<evidence type="ECO:0000313" key="3">
    <source>
        <dbReference type="EMBL" id="KUK76667.1"/>
    </source>
</evidence>
<comment type="caution">
    <text evidence="3">The sequence shown here is derived from an EMBL/GenBank/DDBJ whole genome shotgun (WGS) entry which is preliminary data.</text>
</comment>
<evidence type="ECO:0000259" key="1">
    <source>
        <dbReference type="PROSITE" id="PS51736"/>
    </source>
</evidence>
<accession>A0A101HGW8</accession>
<dbReference type="CDD" id="cd00338">
    <property type="entry name" value="Ser_Recombinase"/>
    <property type="match status" value="1"/>
</dbReference>
<dbReference type="InterPro" id="IPR038109">
    <property type="entry name" value="DNA_bind_recomb_sf"/>
</dbReference>
<dbReference type="InterPro" id="IPR011109">
    <property type="entry name" value="DNA_bind_recombinase_dom"/>
</dbReference>
<dbReference type="Gene3D" id="3.40.50.1390">
    <property type="entry name" value="Resolvase, N-terminal catalytic domain"/>
    <property type="match status" value="1"/>
</dbReference>
<dbReference type="AlphaFoldDB" id="A0A101HGW8"/>
<name>A0A101HGW8_9BACT</name>
<protein>
    <submittedName>
        <fullName evidence="3">Recombinase</fullName>
    </submittedName>
</protein>
<gene>
    <name evidence="3" type="ORF">XD93_0782</name>
</gene>
<evidence type="ECO:0000259" key="2">
    <source>
        <dbReference type="PROSITE" id="PS51737"/>
    </source>
</evidence>
<dbReference type="GO" id="GO:0003677">
    <property type="term" value="F:DNA binding"/>
    <property type="evidence" value="ECO:0007669"/>
    <property type="project" value="InterPro"/>
</dbReference>
<dbReference type="Pfam" id="PF00239">
    <property type="entry name" value="Resolvase"/>
    <property type="match status" value="1"/>
</dbReference>
<dbReference type="Gene3D" id="3.90.1750.20">
    <property type="entry name" value="Putative Large Serine Recombinase, Chain B, Domain 2"/>
    <property type="match status" value="1"/>
</dbReference>
<dbReference type="InterPro" id="IPR036162">
    <property type="entry name" value="Resolvase-like_N_sf"/>
</dbReference>
<dbReference type="InterPro" id="IPR006119">
    <property type="entry name" value="Resolv_N"/>
</dbReference>
<organism evidence="3 4">
    <name type="scientific">candidate division WS6 bacterium 34_10</name>
    <dbReference type="NCBI Taxonomy" id="1641389"/>
    <lineage>
        <taxon>Bacteria</taxon>
        <taxon>Candidatus Dojkabacteria</taxon>
    </lineage>
</organism>
<dbReference type="InterPro" id="IPR050639">
    <property type="entry name" value="SSR_resolvase"/>
</dbReference>
<dbReference type="SUPFAM" id="SSF53041">
    <property type="entry name" value="Resolvase-like"/>
    <property type="match status" value="1"/>
</dbReference>
<feature type="domain" description="Recombinase" evidence="2">
    <location>
        <begin position="162"/>
        <end position="273"/>
    </location>
</feature>
<reference evidence="4" key="1">
    <citation type="journal article" date="2015" name="MBio">
        <title>Genome-Resolved Metagenomic Analysis Reveals Roles for Candidate Phyla and Other Microbial Community Members in Biogeochemical Transformations in Oil Reservoirs.</title>
        <authorList>
            <person name="Hu P."/>
            <person name="Tom L."/>
            <person name="Singh A."/>
            <person name="Thomas B.C."/>
            <person name="Baker B.J."/>
            <person name="Piceno Y.M."/>
            <person name="Andersen G.L."/>
            <person name="Banfield J.F."/>
        </authorList>
    </citation>
    <scope>NUCLEOTIDE SEQUENCE [LARGE SCALE GENOMIC DNA]</scope>
</reference>
<evidence type="ECO:0000313" key="4">
    <source>
        <dbReference type="Proteomes" id="UP000053904"/>
    </source>
</evidence>
<proteinExistence type="predicted"/>
<dbReference type="SMART" id="SM00857">
    <property type="entry name" value="Resolvase"/>
    <property type="match status" value="1"/>
</dbReference>
<dbReference type="Pfam" id="PF07508">
    <property type="entry name" value="Recombinase"/>
    <property type="match status" value="1"/>
</dbReference>
<sequence length="433" mass="50502">MKDTNELKYVLYARKSSESDERQAMSIDGQLMEMKQKAKREKINIVETITESHSAKETGQRPQFNNLLDNIYKGKYNAIITWAPDRLSRNAGDLGRIVDLMDQGKLELINCHSQTFSNNPNEKFLLMILCSQAKLENDNRGINVKRGQRNKCMTGIRPGPAPIGYVNILKANRISSVQFDKERASIIKEMFERVGYEGHSGRMIKRWLDGINFKTPRDCNISLGRVFATLKNPFYYGEFKFGGKWYKGSYQPLVSRKLFDKVQVQLETYPKRWNKQVFPFKKICTCANCGSGVTAEIRYRVLKSTKVNTHIYYHCCKSKDMDCREPYITEQELISQLISFLPQMNLDKRYLIRELNDEIKRVSNMKKLIEDDDYNGKELTPHKGNEKIKTTDKMIRNYLLHILQFGTPQERVRILRGIKSRFELSNRRLIISN</sequence>
<dbReference type="PROSITE" id="PS51737">
    <property type="entry name" value="RECOMBINASE_DNA_BIND"/>
    <property type="match status" value="1"/>
</dbReference>
<feature type="domain" description="Resolvase/invertase-type recombinase catalytic" evidence="1">
    <location>
        <begin position="8"/>
        <end position="155"/>
    </location>
</feature>
<dbReference type="PROSITE" id="PS51736">
    <property type="entry name" value="RECOMBINASES_3"/>
    <property type="match status" value="1"/>
</dbReference>